<keyword evidence="3" id="KW-1185">Reference proteome</keyword>
<dbReference type="AlphaFoldDB" id="A0A8H4AIB4"/>
<sequence length="117" mass="13689">MMPADLNRRRKEEGIRNKEIDSNELIQELLNFCNALSQKITRDKEEISEMNTEPENLVLDLIKNVYREILSREELERKERPTYELYQKSTEISNDDGATGMGDLGQYYQDSPEGEKS</sequence>
<reference evidence="2 3" key="1">
    <citation type="journal article" date="2019" name="Environ. Microbiol.">
        <title>At the nexus of three kingdoms: the genome of the mycorrhizal fungus Gigaspora margarita provides insights into plant, endobacterial and fungal interactions.</title>
        <authorList>
            <person name="Venice F."/>
            <person name="Ghignone S."/>
            <person name="Salvioli di Fossalunga A."/>
            <person name="Amselem J."/>
            <person name="Novero M."/>
            <person name="Xianan X."/>
            <person name="Sedzielewska Toro K."/>
            <person name="Morin E."/>
            <person name="Lipzen A."/>
            <person name="Grigoriev I.V."/>
            <person name="Henrissat B."/>
            <person name="Martin F.M."/>
            <person name="Bonfante P."/>
        </authorList>
    </citation>
    <scope>NUCLEOTIDE SEQUENCE [LARGE SCALE GENOMIC DNA]</scope>
    <source>
        <strain evidence="2 3">BEG34</strain>
    </source>
</reference>
<organism evidence="2 3">
    <name type="scientific">Gigaspora margarita</name>
    <dbReference type="NCBI Taxonomy" id="4874"/>
    <lineage>
        <taxon>Eukaryota</taxon>
        <taxon>Fungi</taxon>
        <taxon>Fungi incertae sedis</taxon>
        <taxon>Mucoromycota</taxon>
        <taxon>Glomeromycotina</taxon>
        <taxon>Glomeromycetes</taxon>
        <taxon>Diversisporales</taxon>
        <taxon>Gigasporaceae</taxon>
        <taxon>Gigaspora</taxon>
    </lineage>
</organism>
<comment type="caution">
    <text evidence="2">The sequence shown here is derived from an EMBL/GenBank/DDBJ whole genome shotgun (WGS) entry which is preliminary data.</text>
</comment>
<evidence type="ECO:0000313" key="2">
    <source>
        <dbReference type="EMBL" id="KAF0498501.1"/>
    </source>
</evidence>
<gene>
    <name evidence="2" type="ORF">F8M41_020541</name>
</gene>
<evidence type="ECO:0000256" key="1">
    <source>
        <dbReference type="SAM" id="MobiDB-lite"/>
    </source>
</evidence>
<dbReference type="EMBL" id="WTPW01000570">
    <property type="protein sequence ID" value="KAF0498501.1"/>
    <property type="molecule type" value="Genomic_DNA"/>
</dbReference>
<evidence type="ECO:0000313" key="3">
    <source>
        <dbReference type="Proteomes" id="UP000439903"/>
    </source>
</evidence>
<name>A0A8H4AIB4_GIGMA</name>
<protein>
    <submittedName>
        <fullName evidence="2">Uncharacterized protein</fullName>
    </submittedName>
</protein>
<proteinExistence type="predicted"/>
<feature type="region of interest" description="Disordered" evidence="1">
    <location>
        <begin position="86"/>
        <end position="117"/>
    </location>
</feature>
<accession>A0A8H4AIB4</accession>
<dbReference type="Proteomes" id="UP000439903">
    <property type="component" value="Unassembled WGS sequence"/>
</dbReference>